<gene>
    <name evidence="2" type="ORF">PIB30_075795</name>
</gene>
<reference evidence="2 3" key="1">
    <citation type="journal article" date="2023" name="Plants (Basel)">
        <title>Bridging the Gap: Combining Genomics and Transcriptomics Approaches to Understand Stylosanthes scabra, an Orphan Legume from the Brazilian Caatinga.</title>
        <authorList>
            <person name="Ferreira-Neto J.R.C."/>
            <person name="da Silva M.D."/>
            <person name="Binneck E."/>
            <person name="de Melo N.F."/>
            <person name="da Silva R.H."/>
            <person name="de Melo A.L.T.M."/>
            <person name="Pandolfi V."/>
            <person name="Bustamante F.O."/>
            <person name="Brasileiro-Vidal A.C."/>
            <person name="Benko-Iseppon A.M."/>
        </authorList>
    </citation>
    <scope>NUCLEOTIDE SEQUENCE [LARGE SCALE GENOMIC DNA]</scope>
    <source>
        <tissue evidence="2">Leaves</tissue>
    </source>
</reference>
<keyword evidence="3" id="KW-1185">Reference proteome</keyword>
<feature type="region of interest" description="Disordered" evidence="1">
    <location>
        <begin position="43"/>
        <end position="86"/>
    </location>
</feature>
<protein>
    <submittedName>
        <fullName evidence="2">Uncharacterized protein</fullName>
    </submittedName>
</protein>
<evidence type="ECO:0000313" key="2">
    <source>
        <dbReference type="EMBL" id="MED6150774.1"/>
    </source>
</evidence>
<dbReference type="Proteomes" id="UP001341840">
    <property type="component" value="Unassembled WGS sequence"/>
</dbReference>
<sequence length="86" mass="9276">MKMCLKRVSTSIVVFVHSYHPQKKKKNEKNEEKLENRALARLHPPSGAAARSENAIPLATGATAPPRPSYGAPACRTRDGLGAPAQ</sequence>
<comment type="caution">
    <text evidence="2">The sequence shown here is derived from an EMBL/GenBank/DDBJ whole genome shotgun (WGS) entry which is preliminary data.</text>
</comment>
<accession>A0ABU6TPN1</accession>
<name>A0ABU6TPN1_9FABA</name>
<organism evidence="2 3">
    <name type="scientific">Stylosanthes scabra</name>
    <dbReference type="NCBI Taxonomy" id="79078"/>
    <lineage>
        <taxon>Eukaryota</taxon>
        <taxon>Viridiplantae</taxon>
        <taxon>Streptophyta</taxon>
        <taxon>Embryophyta</taxon>
        <taxon>Tracheophyta</taxon>
        <taxon>Spermatophyta</taxon>
        <taxon>Magnoliopsida</taxon>
        <taxon>eudicotyledons</taxon>
        <taxon>Gunneridae</taxon>
        <taxon>Pentapetalae</taxon>
        <taxon>rosids</taxon>
        <taxon>fabids</taxon>
        <taxon>Fabales</taxon>
        <taxon>Fabaceae</taxon>
        <taxon>Papilionoideae</taxon>
        <taxon>50 kb inversion clade</taxon>
        <taxon>dalbergioids sensu lato</taxon>
        <taxon>Dalbergieae</taxon>
        <taxon>Pterocarpus clade</taxon>
        <taxon>Stylosanthes</taxon>
    </lineage>
</organism>
<evidence type="ECO:0000256" key="1">
    <source>
        <dbReference type="SAM" id="MobiDB-lite"/>
    </source>
</evidence>
<proteinExistence type="predicted"/>
<evidence type="ECO:0000313" key="3">
    <source>
        <dbReference type="Proteomes" id="UP001341840"/>
    </source>
</evidence>
<dbReference type="EMBL" id="JASCZI010091597">
    <property type="protein sequence ID" value="MED6150774.1"/>
    <property type="molecule type" value="Genomic_DNA"/>
</dbReference>